<protein>
    <recommendedName>
        <fullName evidence="7">Sulfate-binding protein</fullName>
    </recommendedName>
</protein>
<evidence type="ECO:0000256" key="6">
    <source>
        <dbReference type="ARBA" id="ARBA00037097"/>
    </source>
</evidence>
<dbReference type="NCBIfam" id="NF008106">
    <property type="entry name" value="PRK10852.1"/>
    <property type="match status" value="1"/>
</dbReference>
<evidence type="ECO:0000256" key="8">
    <source>
        <dbReference type="SAM" id="SignalP"/>
    </source>
</evidence>
<dbReference type="GO" id="GO:0140104">
    <property type="term" value="F:molecular carrier activity"/>
    <property type="evidence" value="ECO:0007669"/>
    <property type="project" value="InterPro"/>
</dbReference>
<evidence type="ECO:0000313" key="9">
    <source>
        <dbReference type="EMBL" id="CAE6735541.1"/>
    </source>
</evidence>
<proteinExistence type="inferred from homology"/>
<keyword evidence="4 8" id="KW-0732">Signal</keyword>
<comment type="caution">
    <text evidence="9">The sequence shown here is derived from an EMBL/GenBank/DDBJ whole genome shotgun (WGS) entry which is preliminary data.</text>
</comment>
<dbReference type="AlphaFoldDB" id="A0A916BE51"/>
<dbReference type="Gene3D" id="3.40.190.10">
    <property type="entry name" value="Periplasmic binding protein-like II"/>
    <property type="match status" value="2"/>
</dbReference>
<dbReference type="InterPro" id="IPR000957">
    <property type="entry name" value="Sulphate/thiosulphate-bd_CS"/>
</dbReference>
<keyword evidence="3" id="KW-0813">Transport</keyword>
<dbReference type="NCBIfam" id="NF008022">
    <property type="entry name" value="PRK10752.1"/>
    <property type="match status" value="1"/>
</dbReference>
<dbReference type="Proteomes" id="UP000675882">
    <property type="component" value="Unassembled WGS sequence"/>
</dbReference>
<comment type="function">
    <text evidence="6">This protein specifically binds sulfate and is involved in its transmembrane transport.</text>
</comment>
<comment type="subcellular location">
    <subcellularLocation>
        <location evidence="1">Periplasm</location>
    </subcellularLocation>
</comment>
<feature type="chain" id="PRO_5037502821" description="Sulfate-binding protein" evidence="8">
    <location>
        <begin position="25"/>
        <end position="334"/>
    </location>
</feature>
<sequence>MIKHLMLYCMLFVLLETAVQPGLAAEVTLLNASYDVSREFYKSYNPLFTKYWKQKTGDDLAIKQSHGGSSKQARAVLDGLEADVVTMNQSIDVDVLAEKQLVPVNWAERLPHGSSPFSSTLVFLVRKGNPKRINNWDDLAKNGISVIIANPKTSGNGRYAYLAAWGSVIRQGGNEAQAKDLTARVFANVPILETGGRGATTAFVQRNIGDVLVTFENEVQLIKQEYGADRFDIAYPVVSIVADLPVSVVDKVVDKRGTRKVAEAYLKHLYSSEAQEIAAKHELRPRDPAILAKYSRTLPPLNLFTVNEVFGSLKQAQTVHFKDGGLFDQIYSRK</sequence>
<dbReference type="PROSITE" id="PS00401">
    <property type="entry name" value="PROK_SULFATE_BIND_1"/>
    <property type="match status" value="1"/>
</dbReference>
<dbReference type="Pfam" id="PF13531">
    <property type="entry name" value="SBP_bac_11"/>
    <property type="match status" value="1"/>
</dbReference>
<dbReference type="PANTHER" id="PTHR30368">
    <property type="entry name" value="SULFATE-BINDING PROTEIN"/>
    <property type="match status" value="1"/>
</dbReference>
<dbReference type="InterPro" id="IPR005669">
    <property type="entry name" value="Thiosulph/SO4-bd"/>
</dbReference>
<reference evidence="9" key="1">
    <citation type="submission" date="2021-02" db="EMBL/GenBank/DDBJ databases">
        <authorList>
            <person name="Han P."/>
        </authorList>
    </citation>
    <scope>NUCLEOTIDE SEQUENCE</scope>
    <source>
        <strain evidence="9">Candidatus Nitrotoga sp. ZN8</strain>
    </source>
</reference>
<keyword evidence="10" id="KW-1185">Reference proteome</keyword>
<evidence type="ECO:0000313" key="10">
    <source>
        <dbReference type="Proteomes" id="UP000675882"/>
    </source>
</evidence>
<feature type="signal peptide" evidence="8">
    <location>
        <begin position="1"/>
        <end position="24"/>
    </location>
</feature>
<dbReference type="SUPFAM" id="SSF53850">
    <property type="entry name" value="Periplasmic binding protein-like II"/>
    <property type="match status" value="1"/>
</dbReference>
<evidence type="ECO:0000256" key="3">
    <source>
        <dbReference type="ARBA" id="ARBA00022448"/>
    </source>
</evidence>
<comment type="similarity">
    <text evidence="2">Belongs to the prokaryotic sulfate-binding protein family.</text>
</comment>
<keyword evidence="5" id="KW-0574">Periplasm</keyword>
<evidence type="ECO:0000256" key="5">
    <source>
        <dbReference type="ARBA" id="ARBA00022764"/>
    </source>
</evidence>
<evidence type="ECO:0000256" key="4">
    <source>
        <dbReference type="ARBA" id="ARBA00022729"/>
    </source>
</evidence>
<evidence type="ECO:0000256" key="7">
    <source>
        <dbReference type="ARBA" id="ARBA00041180"/>
    </source>
</evidence>
<evidence type="ECO:0000256" key="1">
    <source>
        <dbReference type="ARBA" id="ARBA00004418"/>
    </source>
</evidence>
<dbReference type="GO" id="GO:0042597">
    <property type="term" value="C:periplasmic space"/>
    <property type="evidence" value="ECO:0007669"/>
    <property type="project" value="UniProtKB-SubCell"/>
</dbReference>
<dbReference type="NCBIfam" id="TIGR00971">
    <property type="entry name" value="3a0106s03"/>
    <property type="match status" value="1"/>
</dbReference>
<dbReference type="RefSeq" id="WP_213036701.1">
    <property type="nucleotide sequence ID" value="NZ_CAJNBL010000041.1"/>
</dbReference>
<dbReference type="CDD" id="cd01005">
    <property type="entry name" value="PBP2_CysP"/>
    <property type="match status" value="1"/>
</dbReference>
<dbReference type="GO" id="GO:1902358">
    <property type="term" value="P:sulfate transmembrane transport"/>
    <property type="evidence" value="ECO:0007669"/>
    <property type="project" value="InterPro"/>
</dbReference>
<name>A0A916BE51_9PROT</name>
<organism evidence="9 10">
    <name type="scientific">Candidatus Nitrotoga fabula</name>
    <dbReference type="NCBI Taxonomy" id="2182327"/>
    <lineage>
        <taxon>Bacteria</taxon>
        <taxon>Pseudomonadati</taxon>
        <taxon>Pseudomonadota</taxon>
        <taxon>Betaproteobacteria</taxon>
        <taxon>Nitrosomonadales</taxon>
        <taxon>Gallionellaceae</taxon>
        <taxon>Candidatus Nitrotoga</taxon>
    </lineage>
</organism>
<dbReference type="EMBL" id="CAJNBL010000041">
    <property type="protein sequence ID" value="CAE6735541.1"/>
    <property type="molecule type" value="Genomic_DNA"/>
</dbReference>
<dbReference type="PANTHER" id="PTHR30368:SF2">
    <property type="entry name" value="SULFATE-BINDING PROTEIN"/>
    <property type="match status" value="1"/>
</dbReference>
<evidence type="ECO:0000256" key="2">
    <source>
        <dbReference type="ARBA" id="ARBA00006099"/>
    </source>
</evidence>
<gene>
    <name evidence="9" type="primary">sbp</name>
    <name evidence="9" type="ORF">NTGZN8_60118</name>
</gene>
<accession>A0A916BE51</accession>